<evidence type="ECO:0000256" key="2">
    <source>
        <dbReference type="ARBA" id="ARBA00022692"/>
    </source>
</evidence>
<keyword evidence="10" id="KW-1185">Reference proteome</keyword>
<dbReference type="CDD" id="cd00637">
    <property type="entry name" value="7tm_classA_rhodopsin-like"/>
    <property type="match status" value="1"/>
</dbReference>
<evidence type="ECO:0000256" key="7">
    <source>
        <dbReference type="ARBA" id="ARBA00023224"/>
    </source>
</evidence>
<evidence type="ECO:0000256" key="3">
    <source>
        <dbReference type="ARBA" id="ARBA00022989"/>
    </source>
</evidence>
<proteinExistence type="inferred from homology"/>
<dbReference type="InterPro" id="IPR017452">
    <property type="entry name" value="GPCR_Rhodpsn_7TM"/>
</dbReference>
<keyword evidence="6 8" id="KW-0675">Receptor</keyword>
<dbReference type="PRINTS" id="PR00237">
    <property type="entry name" value="GPCRRHODOPSN"/>
</dbReference>
<protein>
    <submittedName>
        <fullName evidence="9">Uncharacterized protein</fullName>
    </submittedName>
</protein>
<gene>
    <name evidence="9" type="ORF">OFUS_LOCUS19736</name>
</gene>
<dbReference type="AlphaFoldDB" id="A0A8J1U9Y6"/>
<evidence type="ECO:0000256" key="4">
    <source>
        <dbReference type="ARBA" id="ARBA00023040"/>
    </source>
</evidence>
<dbReference type="PROSITE" id="PS50262">
    <property type="entry name" value="G_PROTEIN_RECEP_F1_2"/>
    <property type="match status" value="1"/>
</dbReference>
<keyword evidence="5" id="KW-0472">Membrane</keyword>
<dbReference type="InterPro" id="IPR000276">
    <property type="entry name" value="GPCR_Rhodpsn"/>
</dbReference>
<evidence type="ECO:0000313" key="10">
    <source>
        <dbReference type="Proteomes" id="UP000749559"/>
    </source>
</evidence>
<dbReference type="PROSITE" id="PS00237">
    <property type="entry name" value="G_PROTEIN_RECEP_F1_1"/>
    <property type="match status" value="1"/>
</dbReference>
<reference evidence="9" key="1">
    <citation type="submission" date="2022-03" db="EMBL/GenBank/DDBJ databases">
        <authorList>
            <person name="Martin C."/>
        </authorList>
    </citation>
    <scope>NUCLEOTIDE SEQUENCE</scope>
</reference>
<feature type="non-terminal residue" evidence="9">
    <location>
        <position position="1"/>
    </location>
</feature>
<keyword evidence="3" id="KW-1133">Transmembrane helix</keyword>
<dbReference type="InterPro" id="IPR050125">
    <property type="entry name" value="GPCR_opsins"/>
</dbReference>
<evidence type="ECO:0000256" key="6">
    <source>
        <dbReference type="ARBA" id="ARBA00023170"/>
    </source>
</evidence>
<dbReference type="SUPFAM" id="SSF81321">
    <property type="entry name" value="Family A G protein-coupled receptor-like"/>
    <property type="match status" value="1"/>
</dbReference>
<evidence type="ECO:0000256" key="5">
    <source>
        <dbReference type="ARBA" id="ARBA00023136"/>
    </source>
</evidence>
<accession>A0A8J1U9Y6</accession>
<comment type="caution">
    <text evidence="9">The sequence shown here is derived from an EMBL/GenBank/DDBJ whole genome shotgun (WGS) entry which is preliminary data.</text>
</comment>
<dbReference type="Pfam" id="PF00001">
    <property type="entry name" value="7tm_1"/>
    <property type="match status" value="1"/>
</dbReference>
<comment type="subcellular location">
    <subcellularLocation>
        <location evidence="1">Membrane</location>
        <topology evidence="1">Multi-pass membrane protein</topology>
    </subcellularLocation>
</comment>
<keyword evidence="4 8" id="KW-0297">G-protein coupled receptor</keyword>
<dbReference type="GO" id="GO:0016020">
    <property type="term" value="C:membrane"/>
    <property type="evidence" value="ECO:0007669"/>
    <property type="project" value="UniProtKB-SubCell"/>
</dbReference>
<evidence type="ECO:0000256" key="1">
    <source>
        <dbReference type="ARBA" id="ARBA00004141"/>
    </source>
</evidence>
<dbReference type="PANTHER" id="PTHR24240">
    <property type="entry name" value="OPSIN"/>
    <property type="match status" value="1"/>
</dbReference>
<evidence type="ECO:0000256" key="8">
    <source>
        <dbReference type="RuleBase" id="RU000688"/>
    </source>
</evidence>
<comment type="similarity">
    <text evidence="8">Belongs to the G-protein coupled receptor 1 family.</text>
</comment>
<dbReference type="GO" id="GO:0004930">
    <property type="term" value="F:G protein-coupled receptor activity"/>
    <property type="evidence" value="ECO:0007669"/>
    <property type="project" value="UniProtKB-KW"/>
</dbReference>
<dbReference type="Gene3D" id="1.20.1070.10">
    <property type="entry name" value="Rhodopsin 7-helix transmembrane proteins"/>
    <property type="match status" value="1"/>
</dbReference>
<dbReference type="Proteomes" id="UP000749559">
    <property type="component" value="Unassembled WGS sequence"/>
</dbReference>
<keyword evidence="7 8" id="KW-0807">Transducer</keyword>
<name>A0A8J1U9Y6_OWEFU</name>
<keyword evidence="2 8" id="KW-0812">Transmembrane</keyword>
<evidence type="ECO:0000313" key="9">
    <source>
        <dbReference type="EMBL" id="CAH1795161.1"/>
    </source>
</evidence>
<organism evidence="9 10">
    <name type="scientific">Owenia fusiformis</name>
    <name type="common">Polychaete worm</name>
    <dbReference type="NCBI Taxonomy" id="6347"/>
    <lineage>
        <taxon>Eukaryota</taxon>
        <taxon>Metazoa</taxon>
        <taxon>Spiralia</taxon>
        <taxon>Lophotrochozoa</taxon>
        <taxon>Annelida</taxon>
        <taxon>Polychaeta</taxon>
        <taxon>Sedentaria</taxon>
        <taxon>Canalipalpata</taxon>
        <taxon>Sabellida</taxon>
        <taxon>Oweniida</taxon>
        <taxon>Oweniidae</taxon>
        <taxon>Owenia</taxon>
    </lineage>
</organism>
<dbReference type="EMBL" id="CAIIXF020000009">
    <property type="protein sequence ID" value="CAH1795161.1"/>
    <property type="molecule type" value="Genomic_DNA"/>
</dbReference>
<dbReference type="OrthoDB" id="10044919at2759"/>
<sequence length="242" mass="28216">IAYVCIQSCLASAWNIMLISLNRYICICKNSWYSKIYSRKSVAVMIMAAWFGGFVWNIFLWTGWNSVSFERKQFTCLYNRHDDFSYIVSIAIFAVLIPVSVTALAYLLIFLKVRKSRRRIQAFNKKKDKNQRTSSDIRLARMLFIMFVIYCILCGPYAFVSVFDWNDKLPLFWYAIFGHMFHSNSAVNFIIYGLTNKSYRTGYKLFSKYILTKISCGTYNPTQNVESDIDKSQMAHTITKTG</sequence>